<proteinExistence type="predicted"/>
<evidence type="ECO:0000313" key="3">
    <source>
        <dbReference type="Proteomes" id="UP000007148"/>
    </source>
</evidence>
<evidence type="ECO:0000313" key="2">
    <source>
        <dbReference type="EMBL" id="CCA68416.1"/>
    </source>
</evidence>
<dbReference type="Proteomes" id="UP000007148">
    <property type="component" value="Unassembled WGS sequence"/>
</dbReference>
<dbReference type="EMBL" id="CAFZ01000032">
    <property type="protein sequence ID" value="CCA68416.1"/>
    <property type="molecule type" value="Genomic_DNA"/>
</dbReference>
<protein>
    <recommendedName>
        <fullName evidence="4">F-box domain-containing protein</fullName>
    </recommendedName>
</protein>
<evidence type="ECO:0000256" key="1">
    <source>
        <dbReference type="SAM" id="SignalP"/>
    </source>
</evidence>
<comment type="caution">
    <text evidence="2">The sequence shown here is derived from an EMBL/GenBank/DDBJ whole genome shotgun (WGS) entry which is preliminary data.</text>
</comment>
<dbReference type="HOGENOM" id="CLU_721820_0_0_1"/>
<dbReference type="SUPFAM" id="SSF52047">
    <property type="entry name" value="RNI-like"/>
    <property type="match status" value="1"/>
</dbReference>
<dbReference type="Gene3D" id="3.80.10.10">
    <property type="entry name" value="Ribonuclease Inhibitor"/>
    <property type="match status" value="1"/>
</dbReference>
<dbReference type="AlphaFoldDB" id="G4TAT7"/>
<sequence length="383" mass="43368">MNKSTPVCLLPIELLSSIFVLVVRDEIRDYYRAAKEDQTFFVNAPLRLSWVCQYFRAVVQNTPQCWTFTQMDAAKSIQERLLYYSLRWKQMPGTVVAENATFNGGSQRYTLMSLFPTGMVAEYVYRERAGERASWSPVELPMATKVIIHLRDIGEDSVRHGNWTQSFRYSSAPILVAEIYNCVLMDLPKTLEELKWSVRTSLRFHQLAAVITLPNLRRLHLCHLTFATRALMPRQNPLVNLTHLVLENMSCQLLRYLSPHLLPALRHLGLFDFAFAEDRLEMFIRGISSHLSFLDIVGPPALQLSEWRPLLSAATNVVELTIGIRGPVNVISNRNFLEALADPTAGLPSLSTLVIHSQLPYLPPAAFSDQISSIVGARQVTLA</sequence>
<feature type="chain" id="PRO_5003468919" description="F-box domain-containing protein" evidence="1">
    <location>
        <begin position="25"/>
        <end position="383"/>
    </location>
</feature>
<keyword evidence="3" id="KW-1185">Reference proteome</keyword>
<keyword evidence="1" id="KW-0732">Signal</keyword>
<evidence type="ECO:0008006" key="4">
    <source>
        <dbReference type="Google" id="ProtNLM"/>
    </source>
</evidence>
<gene>
    <name evidence="2" type="ORF">PIIN_02280</name>
</gene>
<feature type="signal peptide" evidence="1">
    <location>
        <begin position="1"/>
        <end position="24"/>
    </location>
</feature>
<dbReference type="InParanoid" id="G4TAT7"/>
<reference evidence="2 3" key="1">
    <citation type="journal article" date="2011" name="PLoS Pathog.">
        <title>Endophytic Life Strategies Decoded by Genome and Transcriptome Analyses of the Mutualistic Root Symbiont Piriformospora indica.</title>
        <authorList>
            <person name="Zuccaro A."/>
            <person name="Lahrmann U."/>
            <person name="Guldener U."/>
            <person name="Langen G."/>
            <person name="Pfiffi S."/>
            <person name="Biedenkopf D."/>
            <person name="Wong P."/>
            <person name="Samans B."/>
            <person name="Grimm C."/>
            <person name="Basiewicz M."/>
            <person name="Murat C."/>
            <person name="Martin F."/>
            <person name="Kogel K.H."/>
        </authorList>
    </citation>
    <scope>NUCLEOTIDE SEQUENCE [LARGE SCALE GENOMIC DNA]</scope>
    <source>
        <strain evidence="2 3">DSM 11827</strain>
    </source>
</reference>
<accession>G4TAT7</accession>
<dbReference type="OrthoDB" id="3365698at2759"/>
<organism evidence="2 3">
    <name type="scientific">Serendipita indica (strain DSM 11827)</name>
    <name type="common">Root endophyte fungus</name>
    <name type="synonym">Piriformospora indica</name>
    <dbReference type="NCBI Taxonomy" id="1109443"/>
    <lineage>
        <taxon>Eukaryota</taxon>
        <taxon>Fungi</taxon>
        <taxon>Dikarya</taxon>
        <taxon>Basidiomycota</taxon>
        <taxon>Agaricomycotina</taxon>
        <taxon>Agaricomycetes</taxon>
        <taxon>Sebacinales</taxon>
        <taxon>Serendipitaceae</taxon>
        <taxon>Serendipita</taxon>
    </lineage>
</organism>
<dbReference type="InterPro" id="IPR032675">
    <property type="entry name" value="LRR_dom_sf"/>
</dbReference>
<name>G4TAT7_SERID</name>